<feature type="compositionally biased region" description="Basic and acidic residues" evidence="4">
    <location>
        <begin position="331"/>
        <end position="349"/>
    </location>
</feature>
<dbReference type="GO" id="GO:0003677">
    <property type="term" value="F:DNA binding"/>
    <property type="evidence" value="ECO:0007669"/>
    <property type="project" value="TreeGrafter"/>
</dbReference>
<dbReference type="PANTHER" id="PTHR14369">
    <property type="entry name" value="SURFEIT LOCUS PROTEIN 6"/>
    <property type="match status" value="1"/>
</dbReference>
<evidence type="ECO:0000256" key="2">
    <source>
        <dbReference type="ARBA" id="ARBA00005904"/>
    </source>
</evidence>
<keyword evidence="8" id="KW-1185">Reference proteome</keyword>
<comment type="subcellular location">
    <subcellularLocation>
        <location evidence="1">Nucleus</location>
    </subcellularLocation>
</comment>
<dbReference type="Pfam" id="PF04935">
    <property type="entry name" value="SURF6"/>
    <property type="match status" value="1"/>
</dbReference>
<feature type="compositionally biased region" description="Basic and acidic residues" evidence="4">
    <location>
        <begin position="1103"/>
        <end position="1117"/>
    </location>
</feature>
<feature type="compositionally biased region" description="Low complexity" evidence="4">
    <location>
        <begin position="416"/>
        <end position="426"/>
    </location>
</feature>
<gene>
    <name evidence="7" type="ORF">C6P46_004020</name>
</gene>
<dbReference type="InterPro" id="IPR029188">
    <property type="entry name" value="Rrp14_N"/>
</dbReference>
<feature type="region of interest" description="Disordered" evidence="4">
    <location>
        <begin position="554"/>
        <end position="586"/>
    </location>
</feature>
<feature type="compositionally biased region" description="Low complexity" evidence="4">
    <location>
        <begin position="995"/>
        <end position="1011"/>
    </location>
</feature>
<feature type="compositionally biased region" description="Basic and acidic residues" evidence="4">
    <location>
        <begin position="848"/>
        <end position="858"/>
    </location>
</feature>
<feature type="region of interest" description="Disordered" evidence="4">
    <location>
        <begin position="1"/>
        <end position="303"/>
    </location>
</feature>
<feature type="region of interest" description="Disordered" evidence="4">
    <location>
        <begin position="404"/>
        <end position="443"/>
    </location>
</feature>
<feature type="compositionally biased region" description="Basic and acidic residues" evidence="4">
    <location>
        <begin position="722"/>
        <end position="751"/>
    </location>
</feature>
<dbReference type="GO" id="GO:0042274">
    <property type="term" value="P:ribosomal small subunit biogenesis"/>
    <property type="evidence" value="ECO:0007669"/>
    <property type="project" value="TreeGrafter"/>
</dbReference>
<feature type="compositionally biased region" description="Basic residues" evidence="4">
    <location>
        <begin position="84"/>
        <end position="97"/>
    </location>
</feature>
<protein>
    <recommendedName>
        <fullName evidence="9">Ribosomal RNA-processing protein 14/surfeit locus protein 6 C-terminal domain-containing protein</fullName>
    </recommendedName>
</protein>
<feature type="compositionally biased region" description="Acidic residues" evidence="4">
    <location>
        <begin position="888"/>
        <end position="907"/>
    </location>
</feature>
<name>A0A9P7B5S8_RHOMI</name>
<feature type="compositionally biased region" description="Low complexity" evidence="4">
    <location>
        <begin position="29"/>
        <end position="38"/>
    </location>
</feature>
<dbReference type="AlphaFoldDB" id="A0A9P7B5S8"/>
<feature type="compositionally biased region" description="Acidic residues" evidence="4">
    <location>
        <begin position="795"/>
        <end position="820"/>
    </location>
</feature>
<feature type="compositionally biased region" description="Basic and acidic residues" evidence="4">
    <location>
        <begin position="908"/>
        <end position="919"/>
    </location>
</feature>
<feature type="compositionally biased region" description="Low complexity" evidence="4">
    <location>
        <begin position="191"/>
        <end position="224"/>
    </location>
</feature>
<feature type="region of interest" description="Disordered" evidence="4">
    <location>
        <begin position="455"/>
        <end position="515"/>
    </location>
</feature>
<dbReference type="GO" id="GO:0003723">
    <property type="term" value="F:RNA binding"/>
    <property type="evidence" value="ECO:0007669"/>
    <property type="project" value="TreeGrafter"/>
</dbReference>
<reference evidence="7 8" key="1">
    <citation type="submission" date="2020-11" db="EMBL/GenBank/DDBJ databases">
        <title>Kefir isolates.</title>
        <authorList>
            <person name="Marcisauskas S."/>
            <person name="Kim Y."/>
            <person name="Blasche S."/>
        </authorList>
    </citation>
    <scope>NUCLEOTIDE SEQUENCE [LARGE SCALE GENOMIC DNA]</scope>
    <source>
        <strain evidence="7 8">KR</strain>
    </source>
</reference>
<feature type="region of interest" description="Disordered" evidence="4">
    <location>
        <begin position="612"/>
        <end position="663"/>
    </location>
</feature>
<comment type="similarity">
    <text evidence="2">Belongs to the SURF6 family.</text>
</comment>
<evidence type="ECO:0000313" key="8">
    <source>
        <dbReference type="Proteomes" id="UP000777482"/>
    </source>
</evidence>
<evidence type="ECO:0000256" key="4">
    <source>
        <dbReference type="SAM" id="MobiDB-lite"/>
    </source>
</evidence>
<sequence>MSTSDEEATSLFRRADKSRLASGRGAGGSALRSPSKRLLPPPPDDSSSDIEFVGTSSAIKRRAAQDGKGKGKATLDQASSRKLAPTRKTGRSSRRRSSASSLDSSSDDDDPRMPTSGQILPSATQIADSGATLRALAREKGWQGQSPPPRSRSRIEESSKPAAKKRRQKSASDDSEEDLSDFGHRGGRNVSTSTEQTTISDQSSSSHTKSRKSVAATAPAAGAKRASKKVAASTARPKPRQKRASKVAAASSSPSPDLELDLDNLPPPPESFWGVDTSLTKAGAATKKHKHGEATKRLQTLSEQRAMLVLPDDDDEDEIAIAESGSSSAGENERFELTAVKSKREKEEALGESLGNGKGKQKAVEPATAACPLCALEFAVDELEAHTNECLDCFGMDEDFEPTAAPAPVAGPSKSAFRPAGAAAAPAPAPPRPPPAAVARSGAGARTDNLAAALFPSSPAQKHTTGAAAASMTSKKRYSPADDDAEDEVFAISPAKKSKGKGSARRPDGYLTSDGYDDALPALDASLNGTIIDLCADEDDEMTGSRRGRGGAIFAAGANRRGDGRDGAINSKFAPGPPADGSSPPRGSLYISTMSAAYVDGYARLYAKPVPKGKKARTSTNGANFDPEVDDSEARDFDALAPPAPKRASGSVTMGKTTPAGATLDRAQIKSSLEAHNASFDELLKHIPAKHYIRPDSDDEDARPEQPKGKLTKAQRKALAKAKQDEELRQAKNDAKRKARLARYDPDEPKTIAEIQAAKLAGKGKKRAAGDASDDDDGEDSSDGEMNGQEWREDGGDDEVDSPNETDFADSDDEDGDIFELDAQGVIASKAGRKGSNASDAPAPTITELREKLARRIADIQAQKRATKAGSKAGALAGNGGEAVNEGGSDEEDDDEDEDEDEDEDGEGEVRSKDDLLAERRRRAALRDNRRKKLKERMKQEKSEGAKKRANEPSNGRKGGGKANAGERDDGGERASKRVKGDDSVVGEGALVPHSGATVASTSTSTDPSSLTFSNFDFATYSERTADAALTPKALKKMQAAAGTLKKNRHALPKDANQALEILQKRKERLEALDPEKREKKEDKERWEKVLLKAEGEKVRDDETRLKKMAKRQEREKRKSAKAWSDRKATVEKTISDKVAKRNANLAARKQAVKDKKMGVKKSKTAAGGGGKKISTTSGKARSKGRPGFEGGGRKKK</sequence>
<feature type="region of interest" description="Disordered" evidence="4">
    <location>
        <begin position="691"/>
        <end position="1011"/>
    </location>
</feature>
<dbReference type="Proteomes" id="UP000777482">
    <property type="component" value="Unassembled WGS sequence"/>
</dbReference>
<keyword evidence="3" id="KW-0539">Nucleus</keyword>
<comment type="caution">
    <text evidence="7">The sequence shown here is derived from an EMBL/GenBank/DDBJ whole genome shotgun (WGS) entry which is preliminary data.</text>
</comment>
<proteinExistence type="inferred from homology"/>
<accession>A0A9P7B5S8</accession>
<evidence type="ECO:0000256" key="1">
    <source>
        <dbReference type="ARBA" id="ARBA00004123"/>
    </source>
</evidence>
<feature type="compositionally biased region" description="Acidic residues" evidence="4">
    <location>
        <begin position="772"/>
        <end position="783"/>
    </location>
</feature>
<feature type="compositionally biased region" description="Pro residues" evidence="4">
    <location>
        <begin position="427"/>
        <end position="436"/>
    </location>
</feature>
<feature type="compositionally biased region" description="Basic residues" evidence="4">
    <location>
        <begin position="920"/>
        <end position="936"/>
    </location>
</feature>
<feature type="region of interest" description="Disordered" evidence="4">
    <location>
        <begin position="1103"/>
        <end position="1197"/>
    </location>
</feature>
<evidence type="ECO:0000313" key="7">
    <source>
        <dbReference type="EMBL" id="KAG0661423.1"/>
    </source>
</evidence>
<dbReference type="GO" id="GO:0042273">
    <property type="term" value="P:ribosomal large subunit biogenesis"/>
    <property type="evidence" value="ECO:0007669"/>
    <property type="project" value="TreeGrafter"/>
</dbReference>
<evidence type="ECO:0008006" key="9">
    <source>
        <dbReference type="Google" id="ProtNLM"/>
    </source>
</evidence>
<feature type="compositionally biased region" description="Polar residues" evidence="4">
    <location>
        <begin position="115"/>
        <end position="127"/>
    </location>
</feature>
<feature type="compositionally biased region" description="Basic and acidic residues" evidence="4">
    <location>
        <begin position="1124"/>
        <end position="1140"/>
    </location>
</feature>
<feature type="compositionally biased region" description="Basic and acidic residues" evidence="4">
    <location>
        <begin position="937"/>
        <end position="951"/>
    </location>
</feature>
<feature type="region of interest" description="Disordered" evidence="4">
    <location>
        <begin position="323"/>
        <end position="360"/>
    </location>
</feature>
<dbReference type="Pfam" id="PF15459">
    <property type="entry name" value="RRP14"/>
    <property type="match status" value="1"/>
</dbReference>
<feature type="compositionally biased region" description="Basic and acidic residues" evidence="4">
    <location>
        <begin position="965"/>
        <end position="983"/>
    </location>
</feature>
<feature type="domain" description="Ribosomal RNA-processing protein 14 N-terminal" evidence="6">
    <location>
        <begin position="672"/>
        <end position="747"/>
    </location>
</feature>
<feature type="compositionally biased region" description="Basic residues" evidence="4">
    <location>
        <begin position="710"/>
        <end position="720"/>
    </location>
</feature>
<dbReference type="InterPro" id="IPR007019">
    <property type="entry name" value="SURF6"/>
</dbReference>
<evidence type="ECO:0000259" key="5">
    <source>
        <dbReference type="Pfam" id="PF04935"/>
    </source>
</evidence>
<evidence type="ECO:0000259" key="6">
    <source>
        <dbReference type="Pfam" id="PF15459"/>
    </source>
</evidence>
<feature type="domain" description="Ribosomal RNA-processing protein 14/surfeit locus protein 6 C-terminal" evidence="5">
    <location>
        <begin position="915"/>
        <end position="1159"/>
    </location>
</feature>
<dbReference type="InterPro" id="IPR029190">
    <property type="entry name" value="Rrp14/SURF6_C"/>
</dbReference>
<dbReference type="EMBL" id="PUHQ01000035">
    <property type="protein sequence ID" value="KAG0661423.1"/>
    <property type="molecule type" value="Genomic_DNA"/>
</dbReference>
<dbReference type="GO" id="GO:0005730">
    <property type="term" value="C:nucleolus"/>
    <property type="evidence" value="ECO:0007669"/>
    <property type="project" value="TreeGrafter"/>
</dbReference>
<organism evidence="7 8">
    <name type="scientific">Rhodotorula mucilaginosa</name>
    <name type="common">Yeast</name>
    <name type="synonym">Rhodotorula rubra</name>
    <dbReference type="NCBI Taxonomy" id="5537"/>
    <lineage>
        <taxon>Eukaryota</taxon>
        <taxon>Fungi</taxon>
        <taxon>Dikarya</taxon>
        <taxon>Basidiomycota</taxon>
        <taxon>Pucciniomycotina</taxon>
        <taxon>Microbotryomycetes</taxon>
        <taxon>Sporidiobolales</taxon>
        <taxon>Sporidiobolaceae</taxon>
        <taxon>Rhodotorula</taxon>
    </lineage>
</organism>
<evidence type="ECO:0000256" key="3">
    <source>
        <dbReference type="ARBA" id="ARBA00023242"/>
    </source>
</evidence>
<dbReference type="PANTHER" id="PTHR14369:SF0">
    <property type="entry name" value="SURFEIT LOCUS PROTEIN 6"/>
    <property type="match status" value="1"/>
</dbReference>
<dbReference type="OrthoDB" id="444809at2759"/>